<feature type="region of interest" description="Disordered" evidence="5">
    <location>
        <begin position="584"/>
        <end position="647"/>
    </location>
</feature>
<dbReference type="AlphaFoldDB" id="A0AAE0CBD9"/>
<feature type="region of interest" description="Disordered" evidence="5">
    <location>
        <begin position="161"/>
        <end position="218"/>
    </location>
</feature>
<dbReference type="Gene3D" id="3.30.70.330">
    <property type="match status" value="3"/>
</dbReference>
<feature type="domain" description="RRM" evidence="6">
    <location>
        <begin position="13"/>
        <end position="86"/>
    </location>
</feature>
<dbReference type="InterPro" id="IPR000504">
    <property type="entry name" value="RRM_dom"/>
</dbReference>
<dbReference type="GO" id="GO:0003723">
    <property type="term" value="F:RNA binding"/>
    <property type="evidence" value="ECO:0007669"/>
    <property type="project" value="UniProtKB-UniRule"/>
</dbReference>
<evidence type="ECO:0000256" key="3">
    <source>
        <dbReference type="ARBA" id="ARBA00023242"/>
    </source>
</evidence>
<reference evidence="7 8" key="1">
    <citation type="journal article" date="2015" name="Genome Biol. Evol.">
        <title>Comparative Genomics of a Bacterivorous Green Alga Reveals Evolutionary Causalities and Consequences of Phago-Mixotrophic Mode of Nutrition.</title>
        <authorList>
            <person name="Burns J.A."/>
            <person name="Paasch A."/>
            <person name="Narechania A."/>
            <person name="Kim E."/>
        </authorList>
    </citation>
    <scope>NUCLEOTIDE SEQUENCE [LARGE SCALE GENOMIC DNA]</scope>
    <source>
        <strain evidence="7 8">PLY_AMNH</strain>
    </source>
</reference>
<feature type="compositionally biased region" description="Low complexity" evidence="5">
    <location>
        <begin position="823"/>
        <end position="857"/>
    </location>
</feature>
<evidence type="ECO:0000256" key="5">
    <source>
        <dbReference type="SAM" id="MobiDB-lite"/>
    </source>
</evidence>
<evidence type="ECO:0000259" key="6">
    <source>
        <dbReference type="PROSITE" id="PS50102"/>
    </source>
</evidence>
<protein>
    <recommendedName>
        <fullName evidence="6">RRM domain-containing protein</fullName>
    </recommendedName>
</protein>
<evidence type="ECO:0000313" key="8">
    <source>
        <dbReference type="Proteomes" id="UP001190700"/>
    </source>
</evidence>
<keyword evidence="3" id="KW-0539">Nucleus</keyword>
<feature type="domain" description="RRM" evidence="6">
    <location>
        <begin position="218"/>
        <end position="291"/>
    </location>
</feature>
<dbReference type="Proteomes" id="UP001190700">
    <property type="component" value="Unassembled WGS sequence"/>
</dbReference>
<feature type="region of interest" description="Disordered" evidence="5">
    <location>
        <begin position="806"/>
        <end position="864"/>
    </location>
</feature>
<comment type="subcellular location">
    <subcellularLocation>
        <location evidence="1">Nucleus</location>
    </subcellularLocation>
</comment>
<comment type="caution">
    <text evidence="7">The sequence shown here is derived from an EMBL/GenBank/DDBJ whole genome shotgun (WGS) entry which is preliminary data.</text>
</comment>
<dbReference type="PANTHER" id="PTHR23189">
    <property type="entry name" value="RNA RECOGNITION MOTIF-CONTAINING"/>
    <property type="match status" value="1"/>
</dbReference>
<feature type="compositionally biased region" description="Basic and acidic residues" evidence="5">
    <location>
        <begin position="326"/>
        <end position="337"/>
    </location>
</feature>
<name>A0AAE0CBD9_9CHLO</name>
<keyword evidence="2 4" id="KW-0694">RNA-binding</keyword>
<dbReference type="Pfam" id="PF00076">
    <property type="entry name" value="RRM_1"/>
    <property type="match status" value="3"/>
</dbReference>
<dbReference type="InterPro" id="IPR012921">
    <property type="entry name" value="SPOC_C"/>
</dbReference>
<feature type="compositionally biased region" description="Gly residues" evidence="5">
    <location>
        <begin position="353"/>
        <end position="368"/>
    </location>
</feature>
<dbReference type="CDD" id="cd00590">
    <property type="entry name" value="RRM_SF"/>
    <property type="match status" value="3"/>
</dbReference>
<proteinExistence type="predicted"/>
<gene>
    <name evidence="7" type="ORF">CYMTET_39444</name>
</gene>
<dbReference type="InterPro" id="IPR035979">
    <property type="entry name" value="RBD_domain_sf"/>
</dbReference>
<dbReference type="Pfam" id="PF07744">
    <property type="entry name" value="SPOC"/>
    <property type="match status" value="1"/>
</dbReference>
<feature type="compositionally biased region" description="Basic and acidic residues" evidence="5">
    <location>
        <begin position="296"/>
        <end position="311"/>
    </location>
</feature>
<dbReference type="EMBL" id="LGRX02026187">
    <property type="protein sequence ID" value="KAK3251209.1"/>
    <property type="molecule type" value="Genomic_DNA"/>
</dbReference>
<evidence type="ECO:0000256" key="2">
    <source>
        <dbReference type="ARBA" id="ARBA00022884"/>
    </source>
</evidence>
<dbReference type="PROSITE" id="PS50102">
    <property type="entry name" value="RRM"/>
    <property type="match status" value="3"/>
</dbReference>
<evidence type="ECO:0000256" key="1">
    <source>
        <dbReference type="ARBA" id="ARBA00004123"/>
    </source>
</evidence>
<feature type="region of interest" description="Disordered" evidence="5">
    <location>
        <begin position="290"/>
        <end position="368"/>
    </location>
</feature>
<dbReference type="InterPro" id="IPR012677">
    <property type="entry name" value="Nucleotide-bd_a/b_plait_sf"/>
</dbReference>
<organism evidence="7 8">
    <name type="scientific">Cymbomonas tetramitiformis</name>
    <dbReference type="NCBI Taxonomy" id="36881"/>
    <lineage>
        <taxon>Eukaryota</taxon>
        <taxon>Viridiplantae</taxon>
        <taxon>Chlorophyta</taxon>
        <taxon>Pyramimonadophyceae</taxon>
        <taxon>Pyramimonadales</taxon>
        <taxon>Pyramimonadaceae</taxon>
        <taxon>Cymbomonas</taxon>
    </lineage>
</organism>
<evidence type="ECO:0000313" key="7">
    <source>
        <dbReference type="EMBL" id="KAK3251209.1"/>
    </source>
</evidence>
<evidence type="ECO:0000256" key="4">
    <source>
        <dbReference type="PROSITE-ProRule" id="PRU00176"/>
    </source>
</evidence>
<dbReference type="SMART" id="SM00360">
    <property type="entry name" value="RRM"/>
    <property type="match status" value="3"/>
</dbReference>
<feature type="domain" description="RRM" evidence="6">
    <location>
        <begin position="91"/>
        <end position="162"/>
    </location>
</feature>
<keyword evidence="8" id="KW-1185">Reference proteome</keyword>
<dbReference type="SUPFAM" id="SSF54928">
    <property type="entry name" value="RNA-binding domain, RBD"/>
    <property type="match status" value="2"/>
</dbReference>
<feature type="non-terminal residue" evidence="7">
    <location>
        <position position="864"/>
    </location>
</feature>
<dbReference type="GO" id="GO:0005634">
    <property type="term" value="C:nucleus"/>
    <property type="evidence" value="ECO:0007669"/>
    <property type="project" value="UniProtKB-SubCell"/>
</dbReference>
<accession>A0AAE0CBD9</accession>
<sequence length="864" mass="91336">MQEGDGLPAVQTRQLWVGNINETVERDELQKRFSQFGKVEKVGGSVSKATFAFISFERIRDAVNALENLNGKRVCGCDLKIQYAKGPRPTRTLRVSNLANGLSREQLLPEFTHYGNVEDLDLPRAGVAEVTFMRTDSAIHAVNGLQETFLFGSKVNVSFTGSETVSRDPPRAMQAFPREPPGYSRDPPGYPRDQQGPPDMPLYGKGGGGREHNNAPSKSLWIGLPTGLELTEDDLEKEFMRFGKLDRVKSYPRRCCAWVHYLHVEDAMRAKDSLKGTLFGIHKVNIHFSHHPANRQRRDEEDAEFGGRSDPRSGGGGRGRGDEEEFQRFGDGKRMRLDGGGSSGKGKGKGKGKGGMDVMGKGGGGEGGGMMHDGEGVPMMMGRLGMGGQMVPGPAVGTQVMVMMPNGMQQLVQIGGPEGHLPMGMGTPQMVQGHDGGMMMVNVDAMGTPQMTGGIPAHQGMGMGLAPPPPQQMWLQHQEMAAGNRLGRGMGSGSGSGGQGGLDVAAGMMGPGGGGAGMMVPQGGMAMMDPSMKPSGDGLGMADGMGREGGGGMRVGGRGQDIGNGFGKEADLGVAVDMGQGMMGMQGHHGDGPSGAGNPEQMAPNRMHGDLQGRPMGFPSVSGSGTGRLSRDADDRVPSLSSSAVEPSGNLIGGGASGTVLWRGSLAKSGNLVCKTRCFHSPSIQIPESMNCTARTELSVLEKHLQNSAMPLTLIVLRIMPEGAGDRPAYDEFLSYLTTKQRAGVCKWAASTLFLVPPSPFAVNVLQVHEQDCLLGLLTTPQAPAPATQQTPAMAPQQLGPPINQGMTNSGMVGGPMGPPAGMPTGMPSQEGGQQQLQHLQQQQQEQQQQQQQQQQQLSGMMLP</sequence>